<evidence type="ECO:0000313" key="11">
    <source>
        <dbReference type="EMBL" id="CUA99627.1"/>
    </source>
</evidence>
<keyword evidence="5 9" id="KW-0812">Transmembrane</keyword>
<dbReference type="InterPro" id="IPR007387">
    <property type="entry name" value="TRAP_DctQ"/>
</dbReference>
<evidence type="ECO:0000256" key="1">
    <source>
        <dbReference type="ARBA" id="ARBA00004429"/>
    </source>
</evidence>
<evidence type="ECO:0000313" key="12">
    <source>
        <dbReference type="Proteomes" id="UP000183900"/>
    </source>
</evidence>
<feature type="transmembrane region" description="Helical" evidence="9">
    <location>
        <begin position="7"/>
        <end position="31"/>
    </location>
</feature>
<keyword evidence="3" id="KW-1003">Cell membrane</keyword>
<evidence type="ECO:0000256" key="7">
    <source>
        <dbReference type="ARBA" id="ARBA00023136"/>
    </source>
</evidence>
<organism evidence="11 12">
    <name type="scientific">Pannonibacter indicus</name>
    <dbReference type="NCBI Taxonomy" id="466044"/>
    <lineage>
        <taxon>Bacteria</taxon>
        <taxon>Pseudomonadati</taxon>
        <taxon>Pseudomonadota</taxon>
        <taxon>Alphaproteobacteria</taxon>
        <taxon>Hyphomicrobiales</taxon>
        <taxon>Stappiaceae</taxon>
        <taxon>Pannonibacter</taxon>
    </lineage>
</organism>
<dbReference type="Pfam" id="PF04290">
    <property type="entry name" value="DctQ"/>
    <property type="match status" value="1"/>
</dbReference>
<evidence type="ECO:0000256" key="6">
    <source>
        <dbReference type="ARBA" id="ARBA00022989"/>
    </source>
</evidence>
<keyword evidence="2 9" id="KW-0813">Transport</keyword>
<feature type="transmembrane region" description="Helical" evidence="9">
    <location>
        <begin position="43"/>
        <end position="61"/>
    </location>
</feature>
<protein>
    <recommendedName>
        <fullName evidence="9">TRAP transporter small permease protein</fullName>
    </recommendedName>
</protein>
<comment type="similarity">
    <text evidence="8 9">Belongs to the TRAP transporter small permease family.</text>
</comment>
<dbReference type="GO" id="GO:0005886">
    <property type="term" value="C:plasma membrane"/>
    <property type="evidence" value="ECO:0007669"/>
    <property type="project" value="UniProtKB-SubCell"/>
</dbReference>
<evidence type="ECO:0000256" key="9">
    <source>
        <dbReference type="RuleBase" id="RU369079"/>
    </source>
</evidence>
<keyword evidence="12" id="KW-1185">Reference proteome</keyword>
<dbReference type="OrthoDB" id="7843639at2"/>
<dbReference type="EMBL" id="CYHE01000014">
    <property type="protein sequence ID" value="CUA99627.1"/>
    <property type="molecule type" value="Genomic_DNA"/>
</dbReference>
<proteinExistence type="inferred from homology"/>
<gene>
    <name evidence="11" type="ORF">Ga0061067_11417</name>
</gene>
<dbReference type="RefSeq" id="WP_055456747.1">
    <property type="nucleotide sequence ID" value="NZ_CYHE01000014.1"/>
</dbReference>
<accession>A0A0K6I8L1</accession>
<comment type="function">
    <text evidence="9">Part of the tripartite ATP-independent periplasmic (TRAP) transport system.</text>
</comment>
<dbReference type="AlphaFoldDB" id="A0A0K6I8L1"/>
<evidence type="ECO:0000256" key="4">
    <source>
        <dbReference type="ARBA" id="ARBA00022519"/>
    </source>
</evidence>
<feature type="transmembrane region" description="Helical" evidence="9">
    <location>
        <begin position="82"/>
        <end position="100"/>
    </location>
</feature>
<comment type="subunit">
    <text evidence="9">The complex comprises the extracytoplasmic solute receptor protein and the two transmembrane proteins.</text>
</comment>
<evidence type="ECO:0000256" key="8">
    <source>
        <dbReference type="ARBA" id="ARBA00038436"/>
    </source>
</evidence>
<feature type="transmembrane region" description="Helical" evidence="9">
    <location>
        <begin position="120"/>
        <end position="141"/>
    </location>
</feature>
<evidence type="ECO:0000256" key="2">
    <source>
        <dbReference type="ARBA" id="ARBA00022448"/>
    </source>
</evidence>
<sequence>MSLIFRAASAFGAVCVALLVLMTVAAVIARYLMGTPLAWTEEVSGILMIWIVMIGAIACEANRQHLTIDLLENALKGLPRRLMVFAVNLASVGLLAFMAWQGWALAKATAFKKTQILGISWFWLDLAIVIGAGGTALVMAWRLYRPDAAASPPAGPEHKA</sequence>
<reference evidence="12" key="1">
    <citation type="submission" date="2015-08" db="EMBL/GenBank/DDBJ databases">
        <authorList>
            <person name="Varghese N."/>
        </authorList>
    </citation>
    <scope>NUCLEOTIDE SEQUENCE [LARGE SCALE GENOMIC DNA]</scope>
    <source>
        <strain evidence="12">DSM 23407</strain>
    </source>
</reference>
<name>A0A0K6I8L1_9HYPH</name>
<dbReference type="Proteomes" id="UP000183900">
    <property type="component" value="Unassembled WGS sequence"/>
</dbReference>
<comment type="subcellular location">
    <subcellularLocation>
        <location evidence="1 9">Cell inner membrane</location>
        <topology evidence="1 9">Multi-pass membrane protein</topology>
    </subcellularLocation>
</comment>
<keyword evidence="6 9" id="KW-1133">Transmembrane helix</keyword>
<evidence type="ECO:0000259" key="10">
    <source>
        <dbReference type="Pfam" id="PF04290"/>
    </source>
</evidence>
<dbReference type="InterPro" id="IPR055348">
    <property type="entry name" value="DctQ"/>
</dbReference>
<feature type="domain" description="Tripartite ATP-independent periplasmic transporters DctQ component" evidence="10">
    <location>
        <begin position="19"/>
        <end position="145"/>
    </location>
</feature>
<dbReference type="GO" id="GO:0022857">
    <property type="term" value="F:transmembrane transporter activity"/>
    <property type="evidence" value="ECO:0007669"/>
    <property type="project" value="UniProtKB-UniRule"/>
</dbReference>
<dbReference type="PANTHER" id="PTHR35011">
    <property type="entry name" value="2,3-DIKETO-L-GULONATE TRAP TRANSPORTER SMALL PERMEASE PROTEIN YIAM"/>
    <property type="match status" value="1"/>
</dbReference>
<evidence type="ECO:0000256" key="5">
    <source>
        <dbReference type="ARBA" id="ARBA00022692"/>
    </source>
</evidence>
<keyword evidence="7 9" id="KW-0472">Membrane</keyword>
<dbReference type="PANTHER" id="PTHR35011:SF10">
    <property type="entry name" value="TRAP TRANSPORTER SMALL PERMEASE PROTEIN"/>
    <property type="match status" value="1"/>
</dbReference>
<dbReference type="GO" id="GO:0015740">
    <property type="term" value="P:C4-dicarboxylate transport"/>
    <property type="evidence" value="ECO:0007669"/>
    <property type="project" value="TreeGrafter"/>
</dbReference>
<keyword evidence="4 9" id="KW-0997">Cell inner membrane</keyword>
<evidence type="ECO:0000256" key="3">
    <source>
        <dbReference type="ARBA" id="ARBA00022475"/>
    </source>
</evidence>